<evidence type="ECO:0000313" key="3">
    <source>
        <dbReference type="Proteomes" id="UP000054018"/>
    </source>
</evidence>
<reference evidence="3" key="2">
    <citation type="submission" date="2015-01" db="EMBL/GenBank/DDBJ databases">
        <title>Evolutionary Origins and Diversification of the Mycorrhizal Mutualists.</title>
        <authorList>
            <consortium name="DOE Joint Genome Institute"/>
            <consortium name="Mycorrhizal Genomics Consortium"/>
            <person name="Kohler A."/>
            <person name="Kuo A."/>
            <person name="Nagy L.G."/>
            <person name="Floudas D."/>
            <person name="Copeland A."/>
            <person name="Barry K.W."/>
            <person name="Cichocki N."/>
            <person name="Veneault-Fourrey C."/>
            <person name="LaButti K."/>
            <person name="Lindquist E.A."/>
            <person name="Lipzen A."/>
            <person name="Lundell T."/>
            <person name="Morin E."/>
            <person name="Murat C."/>
            <person name="Riley R."/>
            <person name="Ohm R."/>
            <person name="Sun H."/>
            <person name="Tunlid A."/>
            <person name="Henrissat B."/>
            <person name="Grigoriev I.V."/>
            <person name="Hibbett D.S."/>
            <person name="Martin F."/>
        </authorList>
    </citation>
    <scope>NUCLEOTIDE SEQUENCE [LARGE SCALE GENOMIC DNA]</scope>
    <source>
        <strain evidence="3">441</strain>
    </source>
</reference>
<feature type="non-terminal residue" evidence="2">
    <location>
        <position position="558"/>
    </location>
</feature>
<evidence type="ECO:0000259" key="1">
    <source>
        <dbReference type="Pfam" id="PF20722"/>
    </source>
</evidence>
<name>A0A0C9ZI85_9AGAM</name>
<accession>A0A0C9ZI85</accession>
<dbReference type="EMBL" id="KN833779">
    <property type="protein sequence ID" value="KIK19713.1"/>
    <property type="molecule type" value="Genomic_DNA"/>
</dbReference>
<keyword evidence="3" id="KW-1185">Reference proteome</keyword>
<protein>
    <recommendedName>
        <fullName evidence="1">DUF6830 domain-containing protein</fullName>
    </recommendedName>
</protein>
<organism evidence="2 3">
    <name type="scientific">Pisolithus microcarpus 441</name>
    <dbReference type="NCBI Taxonomy" id="765257"/>
    <lineage>
        <taxon>Eukaryota</taxon>
        <taxon>Fungi</taxon>
        <taxon>Dikarya</taxon>
        <taxon>Basidiomycota</taxon>
        <taxon>Agaricomycotina</taxon>
        <taxon>Agaricomycetes</taxon>
        <taxon>Agaricomycetidae</taxon>
        <taxon>Boletales</taxon>
        <taxon>Sclerodermatineae</taxon>
        <taxon>Pisolithaceae</taxon>
        <taxon>Pisolithus</taxon>
    </lineage>
</organism>
<sequence>MQVGRYGAQSTYTDFIQSNLPAGATLCGVVLSSDKTHITNMCGGKVVHPLLISLANIKMAMQNKASSHAFLLTALIPVVEFIHLVPRMCSVLEARLFHQCLDIILQPLKIAAQVGRMMSDPVGGLRHCFTPLAAYIVDTPEACMLACCDPNDVERYFTLCKQFRLSGVTKPFWRNWPLSDPANFLPPEPLHHWYRKFWDHDVQWCKNALGTQELDFRYSVLHPIVGMRHFNHGITTLKQVTGRAQRDMQRYMIAAIGGAASQDVVITVRALMDFRYLAQAPRITSIVQENISAALLEFHNHKDAITSEGLQRGTESGAALDHWLIPKLELMQSVTPSISELGVPVQWSVDTTEHAHIEVVKEPASTTNNQNYDAQICRYLDRVERCRLFETAIHLCALNDSEEDAAAVLNDIWSPKRPVPNFFATAEQLRTALPGSVPHPTRAFTSGATALHVNYTPAIKSISIDKVAELFNLPDLRGALADYLDHEGAHAQNFHSFGRQRRSPPDAHLPFRDLQIWYKVRLQQKSYHDSSSLGPVFTINARPPDRTWEYGRHDAAIL</sequence>
<dbReference type="InterPro" id="IPR041078">
    <property type="entry name" value="Plavaka"/>
</dbReference>
<evidence type="ECO:0000313" key="2">
    <source>
        <dbReference type="EMBL" id="KIK19713.1"/>
    </source>
</evidence>
<dbReference type="Pfam" id="PF20722">
    <property type="entry name" value="DUF6830"/>
    <property type="match status" value="1"/>
</dbReference>
<dbReference type="AlphaFoldDB" id="A0A0C9ZI85"/>
<dbReference type="HOGENOM" id="CLU_006344_10_2_1"/>
<proteinExistence type="predicted"/>
<dbReference type="Pfam" id="PF18759">
    <property type="entry name" value="Plavaka"/>
    <property type="match status" value="2"/>
</dbReference>
<dbReference type="InterPro" id="IPR049233">
    <property type="entry name" value="DUF6830"/>
</dbReference>
<feature type="domain" description="DUF6830" evidence="1">
    <location>
        <begin position="421"/>
        <end position="558"/>
    </location>
</feature>
<dbReference type="OrthoDB" id="3232986at2759"/>
<reference evidence="2 3" key="1">
    <citation type="submission" date="2014-04" db="EMBL/GenBank/DDBJ databases">
        <authorList>
            <consortium name="DOE Joint Genome Institute"/>
            <person name="Kuo A."/>
            <person name="Kohler A."/>
            <person name="Costa M.D."/>
            <person name="Nagy L.G."/>
            <person name="Floudas D."/>
            <person name="Copeland A."/>
            <person name="Barry K.W."/>
            <person name="Cichocki N."/>
            <person name="Veneault-Fourrey C."/>
            <person name="LaButti K."/>
            <person name="Lindquist E.A."/>
            <person name="Lipzen A."/>
            <person name="Lundell T."/>
            <person name="Morin E."/>
            <person name="Murat C."/>
            <person name="Sun H."/>
            <person name="Tunlid A."/>
            <person name="Henrissat B."/>
            <person name="Grigoriev I.V."/>
            <person name="Hibbett D.S."/>
            <person name="Martin F."/>
            <person name="Nordberg H.P."/>
            <person name="Cantor M.N."/>
            <person name="Hua S.X."/>
        </authorList>
    </citation>
    <scope>NUCLEOTIDE SEQUENCE [LARGE SCALE GENOMIC DNA]</scope>
    <source>
        <strain evidence="2 3">441</strain>
    </source>
</reference>
<dbReference type="Proteomes" id="UP000054018">
    <property type="component" value="Unassembled WGS sequence"/>
</dbReference>
<gene>
    <name evidence="2" type="ORF">PISMIDRAFT_106990</name>
</gene>